<keyword evidence="5" id="KW-1185">Reference proteome</keyword>
<organism evidence="4 5">
    <name type="scientific">Sphaerisporangium corydalis</name>
    <dbReference type="NCBI Taxonomy" id="1441875"/>
    <lineage>
        <taxon>Bacteria</taxon>
        <taxon>Bacillati</taxon>
        <taxon>Actinomycetota</taxon>
        <taxon>Actinomycetes</taxon>
        <taxon>Streptosporangiales</taxon>
        <taxon>Streptosporangiaceae</taxon>
        <taxon>Sphaerisporangium</taxon>
    </lineage>
</organism>
<evidence type="ECO:0000259" key="3">
    <source>
        <dbReference type="Pfam" id="PF24346"/>
    </source>
</evidence>
<protein>
    <recommendedName>
        <fullName evidence="3">DUF7507 domain-containing protein</fullName>
    </recommendedName>
</protein>
<reference evidence="5" key="1">
    <citation type="journal article" date="2019" name="Int. J. Syst. Evol. Microbiol.">
        <title>The Global Catalogue of Microorganisms (GCM) 10K type strain sequencing project: providing services to taxonomists for standard genome sequencing and annotation.</title>
        <authorList>
            <consortium name="The Broad Institute Genomics Platform"/>
            <consortium name="The Broad Institute Genome Sequencing Center for Infectious Disease"/>
            <person name="Wu L."/>
            <person name="Ma J."/>
        </authorList>
    </citation>
    <scope>NUCLEOTIDE SEQUENCE [LARGE SCALE GENOMIC DNA]</scope>
    <source>
        <strain evidence="5">CCUG 49560</strain>
    </source>
</reference>
<gene>
    <name evidence="4" type="ORF">ACFO8L_13160</name>
</gene>
<keyword evidence="2" id="KW-0472">Membrane</keyword>
<evidence type="ECO:0000313" key="5">
    <source>
        <dbReference type="Proteomes" id="UP001595891"/>
    </source>
</evidence>
<accession>A0ABV9EFL3</accession>
<keyword evidence="2" id="KW-0812">Transmembrane</keyword>
<name>A0ABV9EFL3_9ACTN</name>
<feature type="domain" description="DUF7507" evidence="3">
    <location>
        <begin position="74"/>
        <end position="177"/>
    </location>
</feature>
<dbReference type="RefSeq" id="WP_262846754.1">
    <property type="nucleotide sequence ID" value="NZ_JANZYP010000051.1"/>
</dbReference>
<sequence length="528" mass="50208">MKTARTPDTANVVGVTEADPAEFTGLVPAARRAATGPVTSAGIPSAGTSSAGIPSAVGSFGCAVAAAGVTGARAPSLALLKTATVVDADGSGTAGAGDSIEWGFAVTNTGTVALTGVTVTDTKAGPVTCPSGALAPAATIACTAAPYVITLADVAGGSVRATATASGTANGGTPVTSAPTSTLTAVFGTQGLSITKTGATIDVNGRRGITAGDRVRWTLKVTNTGTSALTRLTVDDPGDPPVTCPTTILAPGRSVVCTAPDHTITPVDVSTGSVSGTATAAAAGPAGPVTSAQALGRVPLPRPPGPGCHRCDHGDETGDPPLLSSPDAGQRYPEPGEGPTGHVLAAGWAHVPYVPNVPHAPVVPPALPDTGRLDTDFLGPLHDWPANGGDRGDDHLVPTGVPRPPGPGPLPDPGSGPSGGISGGGTGGTGGTSGGPGGGTRGGAGATPSSPGATAPASPGATAPMSPGAAASPPAGVNAGYPDDPGHGDPAVVLAGAAIALGGLAALGAVLARRRLRSRAAGRRSAGG</sequence>
<evidence type="ECO:0000256" key="2">
    <source>
        <dbReference type="SAM" id="Phobius"/>
    </source>
</evidence>
<feature type="compositionally biased region" description="Gly residues" evidence="1">
    <location>
        <begin position="416"/>
        <end position="445"/>
    </location>
</feature>
<evidence type="ECO:0000256" key="1">
    <source>
        <dbReference type="SAM" id="MobiDB-lite"/>
    </source>
</evidence>
<keyword evidence="2" id="KW-1133">Transmembrane helix</keyword>
<dbReference type="Proteomes" id="UP001595891">
    <property type="component" value="Unassembled WGS sequence"/>
</dbReference>
<dbReference type="EMBL" id="JBHSFN010000007">
    <property type="protein sequence ID" value="MFC4587034.1"/>
    <property type="molecule type" value="Genomic_DNA"/>
</dbReference>
<feature type="compositionally biased region" description="Low complexity" evidence="1">
    <location>
        <begin position="446"/>
        <end position="476"/>
    </location>
</feature>
<feature type="region of interest" description="Disordered" evidence="1">
    <location>
        <begin position="301"/>
        <end position="343"/>
    </location>
</feature>
<feature type="transmembrane region" description="Helical" evidence="2">
    <location>
        <begin position="491"/>
        <end position="512"/>
    </location>
</feature>
<dbReference type="Pfam" id="PF24346">
    <property type="entry name" value="DUF7507"/>
    <property type="match status" value="2"/>
</dbReference>
<feature type="compositionally biased region" description="Pro residues" evidence="1">
    <location>
        <begin position="401"/>
        <end position="414"/>
    </location>
</feature>
<evidence type="ECO:0000313" key="4">
    <source>
        <dbReference type="EMBL" id="MFC4587034.1"/>
    </source>
</evidence>
<feature type="domain" description="DUF7507" evidence="3">
    <location>
        <begin position="191"/>
        <end position="291"/>
    </location>
</feature>
<comment type="caution">
    <text evidence="4">The sequence shown here is derived from an EMBL/GenBank/DDBJ whole genome shotgun (WGS) entry which is preliminary data.</text>
</comment>
<feature type="region of interest" description="Disordered" evidence="1">
    <location>
        <begin position="378"/>
        <end position="491"/>
    </location>
</feature>
<dbReference type="InterPro" id="IPR055354">
    <property type="entry name" value="DUF7507"/>
</dbReference>
<proteinExistence type="predicted"/>